<reference evidence="2" key="1">
    <citation type="submission" date="2016-10" db="EMBL/GenBank/DDBJ databases">
        <authorList>
            <person name="Varghese N."/>
            <person name="Submissions S."/>
        </authorList>
    </citation>
    <scope>NUCLEOTIDE SEQUENCE [LARGE SCALE GENOMIC DNA]</scope>
    <source>
        <strain evidence="2">LMG 26416</strain>
    </source>
</reference>
<protein>
    <submittedName>
        <fullName evidence="1">Uncharacterized protein</fullName>
    </submittedName>
</protein>
<proteinExistence type="predicted"/>
<organism evidence="1 2">
    <name type="scientific">Paraburkholderia caballeronis</name>
    <dbReference type="NCBI Taxonomy" id="416943"/>
    <lineage>
        <taxon>Bacteria</taxon>
        <taxon>Pseudomonadati</taxon>
        <taxon>Pseudomonadota</taxon>
        <taxon>Betaproteobacteria</taxon>
        <taxon>Burkholderiales</taxon>
        <taxon>Burkholderiaceae</taxon>
        <taxon>Paraburkholderia</taxon>
    </lineage>
</organism>
<dbReference type="STRING" id="416943.SAMN05445871_4761"/>
<keyword evidence="2" id="KW-1185">Reference proteome</keyword>
<dbReference type="Proteomes" id="UP000199120">
    <property type="component" value="Unassembled WGS sequence"/>
</dbReference>
<accession>A0A1H7TTP2</accession>
<dbReference type="EMBL" id="FOAJ01000016">
    <property type="protein sequence ID" value="SEL87277.1"/>
    <property type="molecule type" value="Genomic_DNA"/>
</dbReference>
<name>A0A1H7TTP2_9BURK</name>
<dbReference type="AlphaFoldDB" id="A0A1H7TTP2"/>
<gene>
    <name evidence="1" type="ORF">SAMN05192542_11650</name>
</gene>
<evidence type="ECO:0000313" key="2">
    <source>
        <dbReference type="Proteomes" id="UP000199120"/>
    </source>
</evidence>
<evidence type="ECO:0000313" key="1">
    <source>
        <dbReference type="EMBL" id="SEL87277.1"/>
    </source>
</evidence>
<sequence>MQQRVHNVVAENKREYATVERIAMLSNGNTLAAGLSRDSATICR</sequence>